<keyword evidence="1" id="KW-0202">Cytokine</keyword>
<dbReference type="Proteomes" id="UP000694700">
    <property type="component" value="Unplaced"/>
</dbReference>
<dbReference type="GO" id="GO:0006955">
    <property type="term" value="P:immune response"/>
    <property type="evidence" value="ECO:0007669"/>
    <property type="project" value="InterPro"/>
</dbReference>
<dbReference type="Pfam" id="PF00048">
    <property type="entry name" value="IL8"/>
    <property type="match status" value="1"/>
</dbReference>
<dbReference type="SUPFAM" id="SSF54117">
    <property type="entry name" value="Interleukin 8-like chemokines"/>
    <property type="match status" value="1"/>
</dbReference>
<protein>
    <recommendedName>
        <fullName evidence="3">Chemokine interleukin-8-like domain-containing protein</fullName>
    </recommendedName>
</protein>
<dbReference type="Gene3D" id="2.40.50.40">
    <property type="match status" value="1"/>
</dbReference>
<accession>A0A8C1U2J8</accession>
<keyword evidence="2" id="KW-0732">Signal</keyword>
<proteinExistence type="predicted"/>
<organism evidence="4 5">
    <name type="scientific">Cyprinus carpio</name>
    <name type="common">Common carp</name>
    <dbReference type="NCBI Taxonomy" id="7962"/>
    <lineage>
        <taxon>Eukaryota</taxon>
        <taxon>Metazoa</taxon>
        <taxon>Chordata</taxon>
        <taxon>Craniata</taxon>
        <taxon>Vertebrata</taxon>
        <taxon>Euteleostomi</taxon>
        <taxon>Actinopterygii</taxon>
        <taxon>Neopterygii</taxon>
        <taxon>Teleostei</taxon>
        <taxon>Ostariophysi</taxon>
        <taxon>Cypriniformes</taxon>
        <taxon>Cyprinidae</taxon>
        <taxon>Cyprininae</taxon>
        <taxon>Cyprinus</taxon>
    </lineage>
</organism>
<feature type="chain" id="PRO_5034129881" description="Chemokine interleukin-8-like domain-containing protein" evidence="2">
    <location>
        <begin position="30"/>
        <end position="107"/>
    </location>
</feature>
<evidence type="ECO:0000259" key="3">
    <source>
        <dbReference type="Pfam" id="PF00048"/>
    </source>
</evidence>
<dbReference type="InterPro" id="IPR036048">
    <property type="entry name" value="Interleukin_8-like_sf"/>
</dbReference>
<evidence type="ECO:0000256" key="2">
    <source>
        <dbReference type="SAM" id="SignalP"/>
    </source>
</evidence>
<dbReference type="GO" id="GO:0008009">
    <property type="term" value="F:chemokine activity"/>
    <property type="evidence" value="ECO:0007669"/>
    <property type="project" value="InterPro"/>
</dbReference>
<dbReference type="GO" id="GO:0005615">
    <property type="term" value="C:extracellular space"/>
    <property type="evidence" value="ECO:0007669"/>
    <property type="project" value="UniProtKB-KW"/>
</dbReference>
<dbReference type="AlphaFoldDB" id="A0A8C1U2J8"/>
<evidence type="ECO:0000313" key="4">
    <source>
        <dbReference type="Ensembl" id="ENSCCRP00015030976.1"/>
    </source>
</evidence>
<evidence type="ECO:0000256" key="1">
    <source>
        <dbReference type="ARBA" id="ARBA00022514"/>
    </source>
</evidence>
<dbReference type="InterPro" id="IPR001811">
    <property type="entry name" value="Chemokine_IL8-like_dom"/>
</dbReference>
<reference evidence="4" key="1">
    <citation type="submission" date="2025-08" db="UniProtKB">
        <authorList>
            <consortium name="Ensembl"/>
        </authorList>
    </citation>
    <scope>IDENTIFICATION</scope>
</reference>
<feature type="signal peptide" evidence="2">
    <location>
        <begin position="1"/>
        <end position="29"/>
    </location>
</feature>
<sequence length="107" mass="11928">MHLSSASHQMICLFSLAIILCALTSGVISIDPKRPTCCNVETFNNTEPMKKITSCYILPATRKCLAAVVFIDKDDGLHCINPNAPWLIKRRKRLQKNGVKCVDKTKP</sequence>
<name>A0A8C1U2J8_CYPCA</name>
<dbReference type="Ensembl" id="ENSCCRT00015032067.1">
    <property type="protein sequence ID" value="ENSCCRP00015030976.1"/>
    <property type="gene ID" value="ENSCCRG00015013010.1"/>
</dbReference>
<evidence type="ECO:0000313" key="5">
    <source>
        <dbReference type="Proteomes" id="UP000694700"/>
    </source>
</evidence>
<feature type="domain" description="Chemokine interleukin-8-like" evidence="3">
    <location>
        <begin position="36"/>
        <end position="92"/>
    </location>
</feature>